<organism evidence="5 6">
    <name type="scientific">Fibrisoma montanum</name>
    <dbReference type="NCBI Taxonomy" id="2305895"/>
    <lineage>
        <taxon>Bacteria</taxon>
        <taxon>Pseudomonadati</taxon>
        <taxon>Bacteroidota</taxon>
        <taxon>Cytophagia</taxon>
        <taxon>Cytophagales</taxon>
        <taxon>Spirosomataceae</taxon>
        <taxon>Fibrisoma</taxon>
    </lineage>
</organism>
<dbReference type="GO" id="GO:0016818">
    <property type="term" value="F:hydrolase activity, acting on acid anhydrides, in phosphorus-containing anhydrides"/>
    <property type="evidence" value="ECO:0007669"/>
    <property type="project" value="InterPro"/>
</dbReference>
<evidence type="ECO:0000256" key="3">
    <source>
        <dbReference type="SAM" id="Phobius"/>
    </source>
</evidence>
<gene>
    <name evidence="5" type="ORF">DYU11_19905</name>
</gene>
<dbReference type="EMBL" id="QXED01000006">
    <property type="protein sequence ID" value="RIV20318.1"/>
    <property type="molecule type" value="Genomic_DNA"/>
</dbReference>
<dbReference type="Pfam" id="PF08797">
    <property type="entry name" value="HIRAN"/>
    <property type="match status" value="1"/>
</dbReference>
<name>A0A418M3I1_9BACT</name>
<sequence length="267" mass="29617">MQPIRTYIAATDKYDGQYLLPALPENTLLRLIREPTNQFDTNAIKIYYKKNQLGYVPASVSAQIADSFDNGTAFRATLLQVRQEGKTYYADILITMDEQQLSQLERLVKLKQEGAITEAEFEQQKATILNTGSATESKPKEVKPVGKGCAFLLLVGLGLFILYSLTVPPSDDSDSVSTVRPRSEVVEGFFSPWDGSHPGLERAIKSSMNDPDSYEHVSTRFKDNGSTVYVFTTFRGKNAFGGKVVNYAEGTVNGETGALIDWKFVKD</sequence>
<evidence type="ECO:0000313" key="6">
    <source>
        <dbReference type="Proteomes" id="UP000283523"/>
    </source>
</evidence>
<evidence type="ECO:0000313" key="5">
    <source>
        <dbReference type="EMBL" id="RIV20318.1"/>
    </source>
</evidence>
<dbReference type="OrthoDB" id="5417073at2"/>
<evidence type="ECO:0000256" key="1">
    <source>
        <dbReference type="ARBA" id="ARBA00022723"/>
    </source>
</evidence>
<accession>A0A418M3I1</accession>
<dbReference type="GO" id="GO:0008270">
    <property type="term" value="F:zinc ion binding"/>
    <property type="evidence" value="ECO:0007669"/>
    <property type="project" value="InterPro"/>
</dbReference>
<dbReference type="InterPro" id="IPR018649">
    <property type="entry name" value="SHOCT"/>
</dbReference>
<dbReference type="SMART" id="SM00910">
    <property type="entry name" value="HIRAN"/>
    <property type="match status" value="1"/>
</dbReference>
<evidence type="ECO:0000259" key="4">
    <source>
        <dbReference type="SMART" id="SM00910"/>
    </source>
</evidence>
<feature type="domain" description="HIRAN" evidence="4">
    <location>
        <begin position="1"/>
        <end position="100"/>
    </location>
</feature>
<keyword evidence="1" id="KW-0479">Metal-binding</keyword>
<evidence type="ECO:0000256" key="2">
    <source>
        <dbReference type="ARBA" id="ARBA00022801"/>
    </source>
</evidence>
<keyword evidence="3" id="KW-1133">Transmembrane helix</keyword>
<dbReference type="AlphaFoldDB" id="A0A418M3I1"/>
<dbReference type="Gene3D" id="3.30.70.2330">
    <property type="match status" value="1"/>
</dbReference>
<comment type="caution">
    <text evidence="5">The sequence shown here is derived from an EMBL/GenBank/DDBJ whole genome shotgun (WGS) entry which is preliminary data.</text>
</comment>
<keyword evidence="3" id="KW-0472">Membrane</keyword>
<protein>
    <recommendedName>
        <fullName evidence="4">HIRAN domain-containing protein</fullName>
    </recommendedName>
</protein>
<dbReference type="Proteomes" id="UP000283523">
    <property type="component" value="Unassembled WGS sequence"/>
</dbReference>
<dbReference type="Pfam" id="PF09851">
    <property type="entry name" value="SHOCT"/>
    <property type="match status" value="1"/>
</dbReference>
<feature type="transmembrane region" description="Helical" evidence="3">
    <location>
        <begin position="148"/>
        <end position="165"/>
    </location>
</feature>
<dbReference type="RefSeq" id="WP_119669485.1">
    <property type="nucleotide sequence ID" value="NZ_QXED01000006.1"/>
</dbReference>
<dbReference type="GO" id="GO:0003676">
    <property type="term" value="F:nucleic acid binding"/>
    <property type="evidence" value="ECO:0007669"/>
    <property type="project" value="InterPro"/>
</dbReference>
<keyword evidence="3" id="KW-0812">Transmembrane</keyword>
<keyword evidence="2" id="KW-0378">Hydrolase</keyword>
<dbReference type="InterPro" id="IPR014905">
    <property type="entry name" value="HIRAN"/>
</dbReference>
<keyword evidence="6" id="KW-1185">Reference proteome</keyword>
<reference evidence="5 6" key="1">
    <citation type="submission" date="2018-08" db="EMBL/GenBank/DDBJ databases">
        <title>Fibrisoma montanum sp. nov., isolated from Danxia mountain soil.</title>
        <authorList>
            <person name="Huang Y."/>
        </authorList>
    </citation>
    <scope>NUCLEOTIDE SEQUENCE [LARGE SCALE GENOMIC DNA]</scope>
    <source>
        <strain evidence="5 6">HYT19</strain>
    </source>
</reference>
<proteinExistence type="predicted"/>